<dbReference type="PANTHER" id="PTHR42829:SF2">
    <property type="entry name" value="NADH-UBIQUINONE OXIDOREDUCTASE CHAIN 5"/>
    <property type="match status" value="1"/>
</dbReference>
<feature type="transmembrane region" description="Helical" evidence="6">
    <location>
        <begin position="169"/>
        <end position="191"/>
    </location>
</feature>
<feature type="transmembrane region" description="Helical" evidence="6">
    <location>
        <begin position="26"/>
        <end position="48"/>
    </location>
</feature>
<feature type="transmembrane region" description="Helical" evidence="6">
    <location>
        <begin position="337"/>
        <end position="356"/>
    </location>
</feature>
<keyword evidence="2 5" id="KW-0812">Transmembrane</keyword>
<feature type="transmembrane region" description="Helical" evidence="6">
    <location>
        <begin position="278"/>
        <end position="298"/>
    </location>
</feature>
<dbReference type="RefSeq" id="WP_130630198.1">
    <property type="nucleotide sequence ID" value="NZ_CP036164.1"/>
</dbReference>
<feature type="transmembrane region" description="Helical" evidence="6">
    <location>
        <begin position="250"/>
        <end position="272"/>
    </location>
</feature>
<sequence length="614" mass="61875">MAWAILALPCLTAALALGLARRGSLAALVAVLGSAVTLVLSVVALAGAPTGARGAPFAEALGTGPGAPLGGIDLPLHLSLSATSAFLVLVVALVTALVQTYSAWYLAADDRRGVFHASIALFAAAMLMVVLSADLVLTVVGWEVMGWCSYLLIGHWSRREAPRRAGHTAFIVTRIADIGLLLGVSVLIAGAGTSGRAEVIEHWTSAAADPATRSVALVLVVIGVLGKSAQLPFHDWLLDAMEGPTPASALIHAATMVAAGTVVLAQLLPLLLRAEPARALLGISVAATMVLAAICALVEPDLKRLLAWSTISQVGVMLAPLAAAGTGPTTGAALGHIYGHAIFKALLFLTIGWLAMTRGSTAASALVGSGRSHPVALVAWGAGLVSLAGVPLVLGGLTKEHVIAAVGEDVGARGPVAHLVLGSLLVTAVLTAAYATRALLVVALGSDERVRARAVMPAAVSAILVVLAVTSILGGLALGGRLPDAGHVPLGLFVLVLALVLLGVAVGYALHHLGVQRRLVDGRAGRAVGVGLGVGALQRLVVVRPVTSLARLVAFLDREVIDTYVRAAAWGVLGLSDAGATAHRRSRPASGLALLGGGLLAVAVVTALVLVGSS</sequence>
<feature type="transmembrane region" description="Helical" evidence="6">
    <location>
        <begin position="490"/>
        <end position="510"/>
    </location>
</feature>
<dbReference type="GO" id="GO:0012505">
    <property type="term" value="C:endomembrane system"/>
    <property type="evidence" value="ECO:0007669"/>
    <property type="project" value="UniProtKB-SubCell"/>
</dbReference>
<dbReference type="Pfam" id="PF00662">
    <property type="entry name" value="Proton_antipo_N"/>
    <property type="match status" value="1"/>
</dbReference>
<feature type="domain" description="NADH:quinone oxidoreductase/Mrp antiporter transmembrane" evidence="7">
    <location>
        <begin position="132"/>
        <end position="406"/>
    </location>
</feature>
<accession>A0A4P6MYC3</accession>
<feature type="transmembrane region" description="Helical" evidence="6">
    <location>
        <begin position="114"/>
        <end position="133"/>
    </location>
</feature>
<feature type="transmembrane region" description="Helical" evidence="6">
    <location>
        <begin position="84"/>
        <end position="107"/>
    </location>
</feature>
<feature type="transmembrane region" description="Helical" evidence="6">
    <location>
        <begin position="139"/>
        <end position="157"/>
    </location>
</feature>
<keyword evidence="3 6" id="KW-1133">Transmembrane helix</keyword>
<dbReference type="STRING" id="1216970.GCA_001570985_00862"/>
<evidence type="ECO:0000256" key="2">
    <source>
        <dbReference type="ARBA" id="ARBA00022692"/>
    </source>
</evidence>
<comment type="subcellular location">
    <subcellularLocation>
        <location evidence="1">Endomembrane system</location>
        <topology evidence="1">Multi-pass membrane protein</topology>
    </subcellularLocation>
    <subcellularLocation>
        <location evidence="5">Membrane</location>
        <topology evidence="5">Multi-pass membrane protein</topology>
    </subcellularLocation>
</comment>
<evidence type="ECO:0000313" key="9">
    <source>
        <dbReference type="EMBL" id="QBF46995.1"/>
    </source>
</evidence>
<proteinExistence type="predicted"/>
<dbReference type="PRINTS" id="PR01434">
    <property type="entry name" value="NADHDHGNASE5"/>
</dbReference>
<protein>
    <submittedName>
        <fullName evidence="9">NADH-quinone oxidoreductase subunit L</fullName>
    </submittedName>
</protein>
<dbReference type="OrthoDB" id="9811798at2"/>
<feature type="transmembrane region" description="Helical" evidence="6">
    <location>
        <begin position="377"/>
        <end position="397"/>
    </location>
</feature>
<evidence type="ECO:0000313" key="10">
    <source>
        <dbReference type="Proteomes" id="UP000290408"/>
    </source>
</evidence>
<dbReference type="Proteomes" id="UP000290408">
    <property type="component" value="Chromosome"/>
</dbReference>
<dbReference type="GO" id="GO:0015990">
    <property type="term" value="P:electron transport coupled proton transport"/>
    <property type="evidence" value="ECO:0007669"/>
    <property type="project" value="TreeGrafter"/>
</dbReference>
<evidence type="ECO:0000259" key="7">
    <source>
        <dbReference type="Pfam" id="PF00361"/>
    </source>
</evidence>
<evidence type="ECO:0000256" key="5">
    <source>
        <dbReference type="RuleBase" id="RU000320"/>
    </source>
</evidence>
<name>A0A4P6MYC3_9MICO</name>
<feature type="transmembrane region" description="Helical" evidence="6">
    <location>
        <begin position="592"/>
        <end position="611"/>
    </location>
</feature>
<evidence type="ECO:0000256" key="4">
    <source>
        <dbReference type="ARBA" id="ARBA00023136"/>
    </source>
</evidence>
<dbReference type="PANTHER" id="PTHR42829">
    <property type="entry name" value="NADH-UBIQUINONE OXIDOREDUCTASE CHAIN 5"/>
    <property type="match status" value="1"/>
</dbReference>
<dbReference type="InterPro" id="IPR003945">
    <property type="entry name" value="NU5C-like"/>
</dbReference>
<keyword evidence="4 6" id="KW-0472">Membrane</keyword>
<dbReference type="GO" id="GO:0042773">
    <property type="term" value="P:ATP synthesis coupled electron transport"/>
    <property type="evidence" value="ECO:0007669"/>
    <property type="project" value="InterPro"/>
</dbReference>
<evidence type="ECO:0000256" key="3">
    <source>
        <dbReference type="ARBA" id="ARBA00022989"/>
    </source>
</evidence>
<organism evidence="9 10">
    <name type="scientific">Janibacter limosus</name>
    <dbReference type="NCBI Taxonomy" id="53458"/>
    <lineage>
        <taxon>Bacteria</taxon>
        <taxon>Bacillati</taxon>
        <taxon>Actinomycetota</taxon>
        <taxon>Actinomycetes</taxon>
        <taxon>Micrococcales</taxon>
        <taxon>Intrasporangiaceae</taxon>
        <taxon>Janibacter</taxon>
    </lineage>
</organism>
<dbReference type="GO" id="GO:0016020">
    <property type="term" value="C:membrane"/>
    <property type="evidence" value="ECO:0007669"/>
    <property type="project" value="UniProtKB-SubCell"/>
</dbReference>
<dbReference type="GO" id="GO:0008137">
    <property type="term" value="F:NADH dehydrogenase (ubiquinone) activity"/>
    <property type="evidence" value="ECO:0007669"/>
    <property type="project" value="InterPro"/>
</dbReference>
<feature type="transmembrane region" description="Helical" evidence="6">
    <location>
        <begin position="417"/>
        <end position="442"/>
    </location>
</feature>
<dbReference type="InterPro" id="IPR001516">
    <property type="entry name" value="Proton_antipo_N"/>
</dbReference>
<dbReference type="InterPro" id="IPR001750">
    <property type="entry name" value="ND/Mrp_TM"/>
</dbReference>
<keyword evidence="10" id="KW-1185">Reference proteome</keyword>
<feature type="transmembrane region" description="Helical" evidence="6">
    <location>
        <begin position="305"/>
        <end position="325"/>
    </location>
</feature>
<gene>
    <name evidence="9" type="ORF">EXU32_12485</name>
</gene>
<evidence type="ECO:0000256" key="6">
    <source>
        <dbReference type="SAM" id="Phobius"/>
    </source>
</evidence>
<dbReference type="Pfam" id="PF00361">
    <property type="entry name" value="Proton_antipo_M"/>
    <property type="match status" value="1"/>
</dbReference>
<dbReference type="GO" id="GO:0003954">
    <property type="term" value="F:NADH dehydrogenase activity"/>
    <property type="evidence" value="ECO:0007669"/>
    <property type="project" value="TreeGrafter"/>
</dbReference>
<feature type="domain" description="NADH-Ubiquinone oxidoreductase (complex I) chain 5 N-terminal" evidence="8">
    <location>
        <begin position="69"/>
        <end position="115"/>
    </location>
</feature>
<reference evidence="9 10" key="1">
    <citation type="submission" date="2019-02" db="EMBL/GenBank/DDBJ databases">
        <title>Genomic data mining of an Antarctic deep-sea actinobacterium, Janibacterlimosus P3-3-X1.</title>
        <authorList>
            <person name="Liao L."/>
            <person name="Chen B."/>
        </authorList>
    </citation>
    <scope>NUCLEOTIDE SEQUENCE [LARGE SCALE GENOMIC DNA]</scope>
    <source>
        <strain evidence="9 10">P3-3-X1</strain>
    </source>
</reference>
<feature type="transmembrane region" description="Helical" evidence="6">
    <location>
        <begin position="211"/>
        <end position="229"/>
    </location>
</feature>
<dbReference type="KEGG" id="jli:EXU32_12485"/>
<evidence type="ECO:0000256" key="1">
    <source>
        <dbReference type="ARBA" id="ARBA00004127"/>
    </source>
</evidence>
<evidence type="ECO:0000259" key="8">
    <source>
        <dbReference type="Pfam" id="PF00662"/>
    </source>
</evidence>
<dbReference type="AlphaFoldDB" id="A0A4P6MYC3"/>
<dbReference type="EMBL" id="CP036164">
    <property type="protein sequence ID" value="QBF46995.1"/>
    <property type="molecule type" value="Genomic_DNA"/>
</dbReference>
<feature type="transmembrane region" description="Helical" evidence="6">
    <location>
        <begin position="454"/>
        <end position="478"/>
    </location>
</feature>